<evidence type="ECO:0000256" key="1">
    <source>
        <dbReference type="SAM" id="MobiDB-lite"/>
    </source>
</evidence>
<accession>A0A6C0FD92</accession>
<name>A0A6C0FD92_9ZZZZ</name>
<protein>
    <submittedName>
        <fullName evidence="2">Uncharacterized protein</fullName>
    </submittedName>
</protein>
<evidence type="ECO:0000313" key="2">
    <source>
        <dbReference type="EMBL" id="QHT38984.1"/>
    </source>
</evidence>
<dbReference type="AlphaFoldDB" id="A0A6C0FD92"/>
<proteinExistence type="predicted"/>
<reference evidence="2" key="1">
    <citation type="journal article" date="2020" name="Nature">
        <title>Giant virus diversity and host interactions through global metagenomics.</title>
        <authorList>
            <person name="Schulz F."/>
            <person name="Roux S."/>
            <person name="Paez-Espino D."/>
            <person name="Jungbluth S."/>
            <person name="Walsh D.A."/>
            <person name="Denef V.J."/>
            <person name="McMahon K.D."/>
            <person name="Konstantinidis K.T."/>
            <person name="Eloe-Fadrosh E.A."/>
            <person name="Kyrpides N.C."/>
            <person name="Woyke T."/>
        </authorList>
    </citation>
    <scope>NUCLEOTIDE SEQUENCE</scope>
    <source>
        <strain evidence="2">GVMAG-S-ERX556126-94</strain>
    </source>
</reference>
<organism evidence="2">
    <name type="scientific">viral metagenome</name>
    <dbReference type="NCBI Taxonomy" id="1070528"/>
    <lineage>
        <taxon>unclassified sequences</taxon>
        <taxon>metagenomes</taxon>
        <taxon>organismal metagenomes</taxon>
    </lineage>
</organism>
<feature type="region of interest" description="Disordered" evidence="1">
    <location>
        <begin position="176"/>
        <end position="231"/>
    </location>
</feature>
<feature type="compositionally biased region" description="Acidic residues" evidence="1">
    <location>
        <begin position="176"/>
        <end position="218"/>
    </location>
</feature>
<sequence length="278" mass="32750">MLSMYKMNKMNKIVFGNLGLLDIYLQDQKLISEGCELTLIDKDDYDTVSKVKELEYPIYYTYNEILNIISYDNDLSYSKKVDYLEKVYDSLDVLIQYIDDYHENENTRICYIVDNIYARYEIVKSQILYKNPCSEKIVFLFDQLVDSFREANRYLYFSPALFYPLMNLKPGEFLDDSDDSCQSDSGEEEEDFSDDSEKDEDDDEGDDEGSSVEDDELEKDTSKFSEFDYEGVEYLEDEETSDIYNCSQQLVGKWNEDADNIIWSSDSFREAHETMKDK</sequence>
<dbReference type="EMBL" id="MN738838">
    <property type="protein sequence ID" value="QHT38984.1"/>
    <property type="molecule type" value="Genomic_DNA"/>
</dbReference>